<feature type="active site" evidence="6">
    <location>
        <position position="229"/>
    </location>
</feature>
<keyword evidence="2" id="KW-0125">Carotenoid biosynthesis</keyword>
<dbReference type="PIRSF" id="PIRSF036492">
    <property type="entry name" value="ALDH"/>
    <property type="match status" value="1"/>
</dbReference>
<dbReference type="SUPFAM" id="SSF53720">
    <property type="entry name" value="ALDH-like"/>
    <property type="match status" value="1"/>
</dbReference>
<sequence>MSGPPPPPADIPAFAVLPVAEIPATVAKIRAGYCSRKTRDLSFRITQLRKLYWAVEDYTPLLIAALHKDLRMSAFEVHLGELDMTKNLILNMLKNIETYTADEKIEGLPPVALPMHVRVRKEPLGVALIISPYNFPVQLSLGPAIGAIAAGCAFVLKPSEATPAASAVLAHMLAARLDTSVYTVVNGAVDETTALLEQKWDKIFYTGGGAVARIIAKKAAETLTPVSLELGGINPAFITPSANVQLAARRLMWGKSFNCGQVCLSQNYALVDRAKLPQFIEELHRQYAIMFPNGAKASADYSRIINKRHFDRISGYIKQTKGKVVMGGETDETTLYIEPTVVLVEDEDDVLLTNETFGPVWAVMAVDSVDEAIEIANRVCATPLGLYPFGNKTDTEKILSRVTSGGATVNDGYMHGSIDAIPFGGVGESGMGASHGRAGFDAFTHRRSVVVNPPWTDKLLRVRYMPYDWAALRQLKFISMRPNFDRNAREVRGLAYWLGVVVRLGGKSVWSAAGRWIVAGVAVAVATGRTGLEWASGVLRR</sequence>
<evidence type="ECO:0000256" key="4">
    <source>
        <dbReference type="ARBA" id="ARBA00023027"/>
    </source>
</evidence>
<comment type="caution">
    <text evidence="8">The sequence shown here is derived from an EMBL/GenBank/DDBJ whole genome shotgun (WGS) entry which is preliminary data.</text>
</comment>
<gene>
    <name evidence="8" type="ORF">TD95_004208</name>
</gene>
<dbReference type="GO" id="GO:0006665">
    <property type="term" value="P:sphingolipid metabolic process"/>
    <property type="evidence" value="ECO:0007669"/>
    <property type="project" value="EnsemblFungi"/>
</dbReference>
<protein>
    <recommendedName>
        <fullName evidence="5">Aldehyde dehydrogenase</fullName>
    </recommendedName>
</protein>
<evidence type="ECO:0000259" key="7">
    <source>
        <dbReference type="Pfam" id="PF00171"/>
    </source>
</evidence>
<accession>A0A0F4ZLE6</accession>
<keyword evidence="4" id="KW-0520">NAD</keyword>
<dbReference type="InterPro" id="IPR015590">
    <property type="entry name" value="Aldehyde_DH_dom"/>
</dbReference>
<dbReference type="GO" id="GO:0018484">
    <property type="term" value="F:4-hydroxybenzaldehyde dehydrogenase (NAD+) activity"/>
    <property type="evidence" value="ECO:0007669"/>
    <property type="project" value="EnsemblFungi"/>
</dbReference>
<dbReference type="GO" id="GO:0005811">
    <property type="term" value="C:lipid droplet"/>
    <property type="evidence" value="ECO:0007669"/>
    <property type="project" value="EnsemblFungi"/>
</dbReference>
<organism evidence="8 9">
    <name type="scientific">Thielaviopsis punctulata</name>
    <dbReference type="NCBI Taxonomy" id="72032"/>
    <lineage>
        <taxon>Eukaryota</taxon>
        <taxon>Fungi</taxon>
        <taxon>Dikarya</taxon>
        <taxon>Ascomycota</taxon>
        <taxon>Pezizomycotina</taxon>
        <taxon>Sordariomycetes</taxon>
        <taxon>Hypocreomycetidae</taxon>
        <taxon>Microascales</taxon>
        <taxon>Ceratocystidaceae</taxon>
        <taxon>Thielaviopsis</taxon>
    </lineage>
</organism>
<dbReference type="InterPro" id="IPR016162">
    <property type="entry name" value="Ald_DH_N"/>
</dbReference>
<evidence type="ECO:0000313" key="8">
    <source>
        <dbReference type="EMBL" id="KKA30648.1"/>
    </source>
</evidence>
<dbReference type="Pfam" id="PF00171">
    <property type="entry name" value="Aldedh"/>
    <property type="match status" value="1"/>
</dbReference>
<dbReference type="Gene3D" id="3.40.309.10">
    <property type="entry name" value="Aldehyde Dehydrogenase, Chain A, domain 2"/>
    <property type="match status" value="1"/>
</dbReference>
<reference evidence="8 9" key="1">
    <citation type="submission" date="2015-03" db="EMBL/GenBank/DDBJ databases">
        <authorList>
            <person name="Radwan O."/>
            <person name="Al-Naeli F.A."/>
            <person name="Rendon G.A."/>
            <person name="Fields C."/>
        </authorList>
    </citation>
    <scope>NUCLEOTIDE SEQUENCE [LARGE SCALE GENOMIC DNA]</scope>
    <source>
        <strain evidence="8">CR-DP1</strain>
    </source>
</reference>
<name>A0A0F4ZLE6_9PEZI</name>
<dbReference type="EMBL" id="LAEV01000335">
    <property type="protein sequence ID" value="KKA30648.1"/>
    <property type="molecule type" value="Genomic_DNA"/>
</dbReference>
<dbReference type="GO" id="GO:0005741">
    <property type="term" value="C:mitochondrial outer membrane"/>
    <property type="evidence" value="ECO:0007669"/>
    <property type="project" value="EnsemblFungi"/>
</dbReference>
<dbReference type="FunFam" id="3.40.605.10:FF:000004">
    <property type="entry name" value="Aldehyde dehydrogenase"/>
    <property type="match status" value="1"/>
</dbReference>
<dbReference type="GO" id="GO:0046185">
    <property type="term" value="P:aldehyde catabolic process"/>
    <property type="evidence" value="ECO:0007669"/>
    <property type="project" value="EnsemblFungi"/>
</dbReference>
<feature type="domain" description="Aldehyde dehydrogenase" evidence="7">
    <location>
        <begin position="26"/>
        <end position="449"/>
    </location>
</feature>
<dbReference type="GO" id="GO:0047770">
    <property type="term" value="F:carboxylate reductase activity"/>
    <property type="evidence" value="ECO:0007669"/>
    <property type="project" value="EnsemblFungi"/>
</dbReference>
<evidence type="ECO:0000256" key="5">
    <source>
        <dbReference type="PIRNR" id="PIRNR036492"/>
    </source>
</evidence>
<evidence type="ECO:0000256" key="2">
    <source>
        <dbReference type="ARBA" id="ARBA00022746"/>
    </source>
</evidence>
<dbReference type="InterPro" id="IPR012394">
    <property type="entry name" value="Aldehyde_DH_NAD(P)"/>
</dbReference>
<proteinExistence type="inferred from homology"/>
<dbReference type="PANTHER" id="PTHR43570:SF11">
    <property type="entry name" value="ALDEHYDE DEHYDROGENASE"/>
    <property type="match status" value="1"/>
</dbReference>
<evidence type="ECO:0000256" key="6">
    <source>
        <dbReference type="PIRSR" id="PIRSR036492-1"/>
    </source>
</evidence>
<feature type="active site" evidence="6">
    <location>
        <position position="263"/>
    </location>
</feature>
<keyword evidence="3 5" id="KW-0560">Oxidoreductase</keyword>
<evidence type="ECO:0000256" key="3">
    <source>
        <dbReference type="ARBA" id="ARBA00023002"/>
    </source>
</evidence>
<keyword evidence="9" id="KW-1185">Reference proteome</keyword>
<dbReference type="OrthoDB" id="440325at2759"/>
<dbReference type="Proteomes" id="UP000033483">
    <property type="component" value="Unassembled WGS sequence"/>
</dbReference>
<evidence type="ECO:0000313" key="9">
    <source>
        <dbReference type="Proteomes" id="UP000033483"/>
    </source>
</evidence>
<dbReference type="Gene3D" id="3.40.605.10">
    <property type="entry name" value="Aldehyde Dehydrogenase, Chain A, domain 1"/>
    <property type="match status" value="1"/>
</dbReference>
<dbReference type="InterPro" id="IPR016163">
    <property type="entry name" value="Ald_DH_C"/>
</dbReference>
<evidence type="ECO:0000256" key="1">
    <source>
        <dbReference type="ARBA" id="ARBA00009986"/>
    </source>
</evidence>
<dbReference type="PANTHER" id="PTHR43570">
    <property type="entry name" value="ALDEHYDE DEHYDROGENASE"/>
    <property type="match status" value="1"/>
</dbReference>
<dbReference type="GO" id="GO:0006744">
    <property type="term" value="P:ubiquinone biosynthetic process"/>
    <property type="evidence" value="ECO:0007669"/>
    <property type="project" value="EnsemblFungi"/>
</dbReference>
<dbReference type="InterPro" id="IPR016161">
    <property type="entry name" value="Ald_DH/histidinol_DH"/>
</dbReference>
<dbReference type="GO" id="GO:0016117">
    <property type="term" value="P:carotenoid biosynthetic process"/>
    <property type="evidence" value="ECO:0007669"/>
    <property type="project" value="UniProtKB-KW"/>
</dbReference>
<comment type="similarity">
    <text evidence="1 5">Belongs to the aldehyde dehydrogenase family.</text>
</comment>
<dbReference type="AlphaFoldDB" id="A0A0F4ZLE6"/>
<dbReference type="FunFam" id="3.40.309.10:FF:000025">
    <property type="entry name" value="Aldehyde dehydrogenase"/>
    <property type="match status" value="1"/>
</dbReference>